<evidence type="ECO:0000313" key="1">
    <source>
        <dbReference type="EMBL" id="EKD66804.1"/>
    </source>
</evidence>
<accession>K2BX74</accession>
<protein>
    <submittedName>
        <fullName evidence="1">Uncharacterized protein</fullName>
    </submittedName>
</protein>
<reference evidence="1" key="1">
    <citation type="journal article" date="2012" name="Science">
        <title>Fermentation, hydrogen, and sulfur metabolism in multiple uncultivated bacterial phyla.</title>
        <authorList>
            <person name="Wrighton K.C."/>
            <person name="Thomas B.C."/>
            <person name="Sharon I."/>
            <person name="Miller C.S."/>
            <person name="Castelle C.J."/>
            <person name="VerBerkmoes N.C."/>
            <person name="Wilkins M.J."/>
            <person name="Hettich R.L."/>
            <person name="Lipton M.S."/>
            <person name="Williams K.H."/>
            <person name="Long P.E."/>
            <person name="Banfield J.F."/>
        </authorList>
    </citation>
    <scope>NUCLEOTIDE SEQUENCE [LARGE SCALE GENOMIC DNA]</scope>
</reference>
<organism evidence="1">
    <name type="scientific">uncultured bacterium</name>
    <name type="common">gcode 4</name>
    <dbReference type="NCBI Taxonomy" id="1234023"/>
    <lineage>
        <taxon>Bacteria</taxon>
        <taxon>environmental samples</taxon>
    </lineage>
</organism>
<gene>
    <name evidence="1" type="ORF">ACD_49C00009G0029</name>
</gene>
<dbReference type="AlphaFoldDB" id="K2BX74"/>
<comment type="caution">
    <text evidence="1">The sequence shown here is derived from an EMBL/GenBank/DDBJ whole genome shotgun (WGS) entry which is preliminary data.</text>
</comment>
<name>K2BX74_9BACT</name>
<sequence>MDIVKVPQKDFFKTNVIRNSLESDKLDEIVLKNPSLKNTENIQRLKDSQTFVNGLKEELLTRYSDGRVSYDKFYEILNDLDYLVYHLNGYYENLRLYENSKSKFYKNLATESFTKTRTFYERLKFSLGK</sequence>
<dbReference type="EMBL" id="AMFJ01021595">
    <property type="protein sequence ID" value="EKD66804.1"/>
    <property type="molecule type" value="Genomic_DNA"/>
</dbReference>
<proteinExistence type="predicted"/>